<comment type="caution">
    <text evidence="4">The sequence shown here is derived from an EMBL/GenBank/DDBJ whole genome shotgun (WGS) entry which is preliminary data.</text>
</comment>
<dbReference type="EMBL" id="JTLZ01000012">
    <property type="protein sequence ID" value="KHO19855.1"/>
    <property type="molecule type" value="Genomic_DNA"/>
</dbReference>
<dbReference type="PANTHER" id="PTHR43329">
    <property type="entry name" value="EPOXIDE HYDROLASE"/>
    <property type="match status" value="1"/>
</dbReference>
<dbReference type="Pfam" id="PF00561">
    <property type="entry name" value="Abhydrolase_1"/>
    <property type="match status" value="1"/>
</dbReference>
<feature type="domain" description="AB hydrolase-1" evidence="3">
    <location>
        <begin position="73"/>
        <end position="326"/>
    </location>
</feature>
<evidence type="ECO:0000313" key="4">
    <source>
        <dbReference type="EMBL" id="KHO19855.1"/>
    </source>
</evidence>
<organism evidence="4 5">
    <name type="scientific">Mycolicibacterium setense</name>
    <dbReference type="NCBI Taxonomy" id="431269"/>
    <lineage>
        <taxon>Bacteria</taxon>
        <taxon>Bacillati</taxon>
        <taxon>Actinomycetota</taxon>
        <taxon>Actinomycetes</taxon>
        <taxon>Mycobacteriales</taxon>
        <taxon>Mycobacteriaceae</taxon>
        <taxon>Mycolicibacterium</taxon>
    </lineage>
</organism>
<evidence type="ECO:0000256" key="2">
    <source>
        <dbReference type="SAM" id="MobiDB-lite"/>
    </source>
</evidence>
<evidence type="ECO:0000259" key="3">
    <source>
        <dbReference type="Pfam" id="PF00561"/>
    </source>
</evidence>
<dbReference type="Proteomes" id="UP000031004">
    <property type="component" value="Unassembled WGS sequence"/>
</dbReference>
<accession>A0ABR4YMC4</accession>
<sequence>MPPPDPSIARIDGPWRHLQVHANGIRFHVVEGESSQPDRVRGGESSQPDHRQEGESSQPDRVRAGESSQPDRPLVILLHGFGSFWWSWRHQLTGLTGARVVAVDLRGYGDSDKPPRGYDGWTLAGDTAGLVRALGHKSATLVGHADGGLVCWATAVLHPRAVDAIALVSSPHPVALRASTLTRRDQGRALLPSMLRYQLPVWPEHHLTRHDGAELERVVRSRAGAKWQAGEDFSRTMGHLRQAIQIPGAAHCALEYQRWAVRSQLRGEGLRFMRSMKRPIGVPVLHMRGDADPYVLADPVHRTQRYAPHGRYVSITGAGHFGHEEQPEAVNEQLRRFLAQLYAN</sequence>
<dbReference type="PRINTS" id="PR00412">
    <property type="entry name" value="EPOXHYDRLASE"/>
</dbReference>
<proteinExistence type="predicted"/>
<protein>
    <submittedName>
        <fullName evidence="4">Alpha/beta hydrolase</fullName>
    </submittedName>
</protein>
<evidence type="ECO:0000313" key="5">
    <source>
        <dbReference type="Proteomes" id="UP000031004"/>
    </source>
</evidence>
<dbReference type="InterPro" id="IPR000073">
    <property type="entry name" value="AB_hydrolase_1"/>
</dbReference>
<dbReference type="SUPFAM" id="SSF53474">
    <property type="entry name" value="alpha/beta-Hydrolases"/>
    <property type="match status" value="1"/>
</dbReference>
<dbReference type="PRINTS" id="PR00111">
    <property type="entry name" value="ABHYDROLASE"/>
</dbReference>
<dbReference type="InterPro" id="IPR000639">
    <property type="entry name" value="Epox_hydrolase-like"/>
</dbReference>
<gene>
    <name evidence="4" type="ORF">QQ44_24755</name>
</gene>
<evidence type="ECO:0000256" key="1">
    <source>
        <dbReference type="ARBA" id="ARBA00022801"/>
    </source>
</evidence>
<feature type="compositionally biased region" description="Basic and acidic residues" evidence="2">
    <location>
        <begin position="28"/>
        <end position="64"/>
    </location>
</feature>
<dbReference type="GO" id="GO:0016787">
    <property type="term" value="F:hydrolase activity"/>
    <property type="evidence" value="ECO:0007669"/>
    <property type="project" value="UniProtKB-KW"/>
</dbReference>
<reference evidence="4 5" key="1">
    <citation type="submission" date="2014-11" db="EMBL/GenBank/DDBJ databases">
        <title>Mycobacterium setense Manresensis Genome.</title>
        <authorList>
            <person name="Rech G."/>
            <person name="Sumoy L."/>
        </authorList>
    </citation>
    <scope>NUCLEOTIDE SEQUENCE [LARGE SCALE GENOMIC DNA]</scope>
    <source>
        <strain evidence="4 5">Manresensis</strain>
    </source>
</reference>
<keyword evidence="1 4" id="KW-0378">Hydrolase</keyword>
<keyword evidence="5" id="KW-1185">Reference proteome</keyword>
<dbReference type="InterPro" id="IPR029058">
    <property type="entry name" value="AB_hydrolase_fold"/>
</dbReference>
<dbReference type="RefSeq" id="WP_039325820.1">
    <property type="nucleotide sequence ID" value="NZ_JTLZ01000012.1"/>
</dbReference>
<name>A0ABR4YMC4_9MYCO</name>
<dbReference type="Gene3D" id="3.40.50.1820">
    <property type="entry name" value="alpha/beta hydrolase"/>
    <property type="match status" value="1"/>
</dbReference>
<feature type="region of interest" description="Disordered" evidence="2">
    <location>
        <begin position="28"/>
        <end position="69"/>
    </location>
</feature>